<evidence type="ECO:0000313" key="3">
    <source>
        <dbReference type="EMBL" id="KAE8765338.1"/>
    </source>
</evidence>
<dbReference type="Proteomes" id="UP000451860">
    <property type="component" value="Unassembled WGS sequence"/>
</dbReference>
<dbReference type="InterPro" id="IPR009936">
    <property type="entry name" value="DUF1468"/>
</dbReference>
<dbReference type="AlphaFoldDB" id="A0A7J5USN9"/>
<feature type="transmembrane region" description="Helical" evidence="1">
    <location>
        <begin position="16"/>
        <end position="38"/>
    </location>
</feature>
<feature type="transmembrane region" description="Helical" evidence="1">
    <location>
        <begin position="50"/>
        <end position="71"/>
    </location>
</feature>
<dbReference type="OrthoDB" id="5119225at2"/>
<evidence type="ECO:0000256" key="1">
    <source>
        <dbReference type="SAM" id="Phobius"/>
    </source>
</evidence>
<keyword evidence="1" id="KW-0812">Transmembrane</keyword>
<proteinExistence type="predicted"/>
<keyword evidence="1" id="KW-0472">Membrane</keyword>
<protein>
    <submittedName>
        <fullName evidence="3">Tripartite tricarboxylate transporter TctB family protein</fullName>
    </submittedName>
</protein>
<dbReference type="Pfam" id="PF07331">
    <property type="entry name" value="TctB"/>
    <property type="match status" value="1"/>
</dbReference>
<accession>A0A7J5USN9</accession>
<feature type="transmembrane region" description="Helical" evidence="1">
    <location>
        <begin position="138"/>
        <end position="160"/>
    </location>
</feature>
<comment type="caution">
    <text evidence="3">The sequence shown here is derived from an EMBL/GenBank/DDBJ whole genome shotgun (WGS) entry which is preliminary data.</text>
</comment>
<keyword evidence="1" id="KW-1133">Transmembrane helix</keyword>
<dbReference type="EMBL" id="WHJE01000012">
    <property type="protein sequence ID" value="KAE8765338.1"/>
    <property type="molecule type" value="Genomic_DNA"/>
</dbReference>
<feature type="domain" description="DUF1468" evidence="2">
    <location>
        <begin position="19"/>
        <end position="161"/>
    </location>
</feature>
<organism evidence="3 4">
    <name type="scientific">Georgenia thermotolerans</name>
    <dbReference type="NCBI Taxonomy" id="527326"/>
    <lineage>
        <taxon>Bacteria</taxon>
        <taxon>Bacillati</taxon>
        <taxon>Actinomycetota</taxon>
        <taxon>Actinomycetes</taxon>
        <taxon>Micrococcales</taxon>
        <taxon>Bogoriellaceae</taxon>
        <taxon>Georgenia</taxon>
    </lineage>
</organism>
<evidence type="ECO:0000313" key="4">
    <source>
        <dbReference type="Proteomes" id="UP000451860"/>
    </source>
</evidence>
<reference evidence="3 4" key="1">
    <citation type="submission" date="2019-10" db="EMBL/GenBank/DDBJ databases">
        <title>Georgenia wutianyii sp. nov. and Georgenia yuyongxinii sp. nov. isolated from plateau pika (Ochotona curzoniae) in the Qinghai-Tibet plateau of China.</title>
        <authorList>
            <person name="Tian Z."/>
        </authorList>
    </citation>
    <scope>NUCLEOTIDE SEQUENCE [LARGE SCALE GENOMIC DNA]</scope>
    <source>
        <strain evidence="3 4">DSM 21501</strain>
    </source>
</reference>
<dbReference type="RefSeq" id="WP_152202309.1">
    <property type="nucleotide sequence ID" value="NZ_VUKF01000012.1"/>
</dbReference>
<sequence>MTSATTTRRVTGRSELGVAALLGVVGAAVLWDALGLHAPYSQSDPIGPRAVPYLVAALLFGTAVVLAVDVLRGGRGEVEGGEDVDLSQPTDWRTVVPLVAVFAANIVLIDTLGWVISGALLFFGSVMALGSRHYVRDALVSLVLALGTFYGFYLGLGIHLPAGLLEGVL</sequence>
<evidence type="ECO:0000259" key="2">
    <source>
        <dbReference type="Pfam" id="PF07331"/>
    </source>
</evidence>
<name>A0A7J5USN9_9MICO</name>
<keyword evidence="4" id="KW-1185">Reference proteome</keyword>
<gene>
    <name evidence="3" type="ORF">GB883_04650</name>
</gene>